<keyword evidence="3" id="KW-0547">Nucleotide-binding</keyword>
<dbReference type="Proteomes" id="UP001652620">
    <property type="component" value="Chromosome 3"/>
</dbReference>
<reference evidence="12" key="1">
    <citation type="submission" date="2025-08" db="UniProtKB">
        <authorList>
            <consortium name="RefSeq"/>
        </authorList>
    </citation>
    <scope>IDENTIFICATION</scope>
    <source>
        <tissue evidence="12">Adult</tissue>
    </source>
</reference>
<dbReference type="Pfam" id="PF08423">
    <property type="entry name" value="Rad51"/>
    <property type="match status" value="1"/>
</dbReference>
<organism evidence="11 12">
    <name type="scientific">Bactrocera dorsalis</name>
    <name type="common">Oriental fruit fly</name>
    <name type="synonym">Dacus dorsalis</name>
    <dbReference type="NCBI Taxonomy" id="27457"/>
    <lineage>
        <taxon>Eukaryota</taxon>
        <taxon>Metazoa</taxon>
        <taxon>Ecdysozoa</taxon>
        <taxon>Arthropoda</taxon>
        <taxon>Hexapoda</taxon>
        <taxon>Insecta</taxon>
        <taxon>Pterygota</taxon>
        <taxon>Neoptera</taxon>
        <taxon>Endopterygota</taxon>
        <taxon>Diptera</taxon>
        <taxon>Brachycera</taxon>
        <taxon>Muscomorpha</taxon>
        <taxon>Tephritoidea</taxon>
        <taxon>Tephritidae</taxon>
        <taxon>Bactrocera</taxon>
        <taxon>Bactrocera</taxon>
    </lineage>
</organism>
<evidence type="ECO:0000313" key="12">
    <source>
        <dbReference type="RefSeq" id="XP_049308691.1"/>
    </source>
</evidence>
<dbReference type="SUPFAM" id="SSF52540">
    <property type="entry name" value="P-loop containing nucleoside triphosphate hydrolases"/>
    <property type="match status" value="1"/>
</dbReference>
<keyword evidence="9" id="KW-0539">Nucleus</keyword>
<feature type="domain" description="RecA family profile 1" evidence="10">
    <location>
        <begin position="75"/>
        <end position="250"/>
    </location>
</feature>
<dbReference type="Gene3D" id="3.40.50.300">
    <property type="entry name" value="P-loop containing nucleotide triphosphate hydrolases"/>
    <property type="match status" value="1"/>
</dbReference>
<name>A0ABM3JHH9_BACDO</name>
<evidence type="ECO:0000256" key="6">
    <source>
        <dbReference type="ARBA" id="ARBA00023125"/>
    </source>
</evidence>
<dbReference type="CDD" id="cd19489">
    <property type="entry name" value="Rad51D"/>
    <property type="match status" value="1"/>
</dbReference>
<keyword evidence="11" id="KW-1185">Reference proteome</keyword>
<proteinExistence type="inferred from homology"/>
<evidence type="ECO:0000313" key="11">
    <source>
        <dbReference type="Proteomes" id="UP001652620"/>
    </source>
</evidence>
<keyword evidence="6" id="KW-0238">DNA-binding</keyword>
<dbReference type="InterPro" id="IPR013632">
    <property type="entry name" value="Rad51_C"/>
</dbReference>
<dbReference type="InterPro" id="IPR051988">
    <property type="entry name" value="HRR_RAD51_Paralog"/>
</dbReference>
<evidence type="ECO:0000256" key="7">
    <source>
        <dbReference type="ARBA" id="ARBA00023172"/>
    </source>
</evidence>
<dbReference type="InterPro" id="IPR027417">
    <property type="entry name" value="P-loop_NTPase"/>
</dbReference>
<sequence length="266" mass="29999">MTDLEQFDGLGLSTYLIRKLQKKCIFTRYELLITSNAELMEITGLTEAAILELKEKLGKDFLHLQQSNVNNWKTYTKIHNTGIEKLDILLAKIPLKTGSIWEICGKSGVGKTQLCHTIALNFAAQTQGTVLYIDTKCDFSGTRIMEMLRCRDVPNNICGRIMQDILVERTGTAEGLCDLLENLDLQLNAGADADGGNIKLVIIDALPAVFFKYRSELDHLKGKYLLAKLNNLVYQLSKEHHIAFVYVNLLVNIEEEQQITEDLGKY</sequence>
<evidence type="ECO:0000256" key="3">
    <source>
        <dbReference type="ARBA" id="ARBA00022741"/>
    </source>
</evidence>
<evidence type="ECO:0000256" key="2">
    <source>
        <dbReference type="ARBA" id="ARBA00007095"/>
    </source>
</evidence>
<keyword evidence="7" id="KW-0233">DNA recombination</keyword>
<dbReference type="GeneID" id="105229007"/>
<dbReference type="InterPro" id="IPR047323">
    <property type="entry name" value="Rad51D_C"/>
</dbReference>
<dbReference type="InterPro" id="IPR010995">
    <property type="entry name" value="DNA_repair_Rad51/TF_NusA_a-hlx"/>
</dbReference>
<evidence type="ECO:0000256" key="8">
    <source>
        <dbReference type="ARBA" id="ARBA00023204"/>
    </source>
</evidence>
<dbReference type="SUPFAM" id="SSF47794">
    <property type="entry name" value="Rad51 N-terminal domain-like"/>
    <property type="match status" value="1"/>
</dbReference>
<accession>A0ABM3JHH9</accession>
<keyword evidence="4" id="KW-0227">DNA damage</keyword>
<dbReference type="PANTHER" id="PTHR46457:SF1">
    <property type="entry name" value="DNA REPAIR PROTEIN RAD51 HOMOLOG 4"/>
    <property type="match status" value="1"/>
</dbReference>
<keyword evidence="8" id="KW-0234">DNA repair</keyword>
<protein>
    <submittedName>
        <fullName evidence="12">DNA repair protein RAD51 homolog 4</fullName>
    </submittedName>
</protein>
<evidence type="ECO:0000259" key="10">
    <source>
        <dbReference type="PROSITE" id="PS50162"/>
    </source>
</evidence>
<evidence type="ECO:0000256" key="4">
    <source>
        <dbReference type="ARBA" id="ARBA00022763"/>
    </source>
</evidence>
<comment type="similarity">
    <text evidence="2">Belongs to the RecA family. RAD51 subfamily.</text>
</comment>
<dbReference type="RefSeq" id="XP_049308691.1">
    <property type="nucleotide sequence ID" value="XM_049452734.1"/>
</dbReference>
<comment type="subcellular location">
    <subcellularLocation>
        <location evidence="1">Nucleus</location>
    </subcellularLocation>
</comment>
<keyword evidence="5" id="KW-0067">ATP-binding</keyword>
<evidence type="ECO:0000256" key="5">
    <source>
        <dbReference type="ARBA" id="ARBA00022840"/>
    </source>
</evidence>
<dbReference type="PROSITE" id="PS50162">
    <property type="entry name" value="RECA_2"/>
    <property type="match status" value="1"/>
</dbReference>
<dbReference type="PANTHER" id="PTHR46457">
    <property type="entry name" value="DNA REPAIR PROTEIN RAD51 HOMOLOG 4"/>
    <property type="match status" value="1"/>
</dbReference>
<gene>
    <name evidence="12" type="primary">LOC105229007</name>
</gene>
<evidence type="ECO:0000256" key="9">
    <source>
        <dbReference type="ARBA" id="ARBA00023242"/>
    </source>
</evidence>
<evidence type="ECO:0000256" key="1">
    <source>
        <dbReference type="ARBA" id="ARBA00004123"/>
    </source>
</evidence>
<dbReference type="InterPro" id="IPR020588">
    <property type="entry name" value="RecA_ATP-bd"/>
</dbReference>